<evidence type="ECO:0000313" key="2">
    <source>
        <dbReference type="EMBL" id="TNN79445.1"/>
    </source>
</evidence>
<evidence type="ECO:0000313" key="3">
    <source>
        <dbReference type="Proteomes" id="UP000314294"/>
    </source>
</evidence>
<comment type="caution">
    <text evidence="2">The sequence shown here is derived from an EMBL/GenBank/DDBJ whole genome shotgun (WGS) entry which is preliminary data.</text>
</comment>
<gene>
    <name evidence="2" type="ORF">EYF80_010259</name>
</gene>
<protein>
    <submittedName>
        <fullName evidence="2">Uncharacterized protein</fullName>
    </submittedName>
</protein>
<proteinExistence type="predicted"/>
<organism evidence="2 3">
    <name type="scientific">Liparis tanakae</name>
    <name type="common">Tanaka's snailfish</name>
    <dbReference type="NCBI Taxonomy" id="230148"/>
    <lineage>
        <taxon>Eukaryota</taxon>
        <taxon>Metazoa</taxon>
        <taxon>Chordata</taxon>
        <taxon>Craniata</taxon>
        <taxon>Vertebrata</taxon>
        <taxon>Euteleostomi</taxon>
        <taxon>Actinopterygii</taxon>
        <taxon>Neopterygii</taxon>
        <taxon>Teleostei</taxon>
        <taxon>Neoteleostei</taxon>
        <taxon>Acanthomorphata</taxon>
        <taxon>Eupercaria</taxon>
        <taxon>Perciformes</taxon>
        <taxon>Cottioidei</taxon>
        <taxon>Cottales</taxon>
        <taxon>Liparidae</taxon>
        <taxon>Liparis</taxon>
    </lineage>
</organism>
<feature type="region of interest" description="Disordered" evidence="1">
    <location>
        <begin position="40"/>
        <end position="60"/>
    </location>
</feature>
<evidence type="ECO:0000256" key="1">
    <source>
        <dbReference type="SAM" id="MobiDB-lite"/>
    </source>
</evidence>
<name>A0A4Z2INJ3_9TELE</name>
<keyword evidence="3" id="KW-1185">Reference proteome</keyword>
<dbReference type="EMBL" id="SRLO01000064">
    <property type="protein sequence ID" value="TNN79445.1"/>
    <property type="molecule type" value="Genomic_DNA"/>
</dbReference>
<sequence length="122" mass="13477">MVSVLLPRGSTQRGTLCNLCSTCAIPKSSAWHGGRIKTENKGEKHSLHSNISPCGKERPQQAERGTAAIWMMMPLSVEKLSDGRPAMVHPRIFTGSPREFIRDMLGEHGISLLLQRFIHSSV</sequence>
<accession>A0A4Z2INJ3</accession>
<dbReference type="AlphaFoldDB" id="A0A4Z2INJ3"/>
<reference evidence="2 3" key="1">
    <citation type="submission" date="2019-03" db="EMBL/GenBank/DDBJ databases">
        <title>First draft genome of Liparis tanakae, snailfish: a comprehensive survey of snailfish specific genes.</title>
        <authorList>
            <person name="Kim W."/>
            <person name="Song I."/>
            <person name="Jeong J.-H."/>
            <person name="Kim D."/>
            <person name="Kim S."/>
            <person name="Ryu S."/>
            <person name="Song J.Y."/>
            <person name="Lee S.K."/>
        </authorList>
    </citation>
    <scope>NUCLEOTIDE SEQUENCE [LARGE SCALE GENOMIC DNA]</scope>
    <source>
        <tissue evidence="2">Muscle</tissue>
    </source>
</reference>
<dbReference type="Proteomes" id="UP000314294">
    <property type="component" value="Unassembled WGS sequence"/>
</dbReference>